<evidence type="ECO:0000313" key="8">
    <source>
        <dbReference type="EMBL" id="VEB38056.1"/>
    </source>
</evidence>
<dbReference type="PATRIC" id="fig|28084.5.peg.2003"/>
<reference evidence="7 9" key="1">
    <citation type="submission" date="2015-11" db="EMBL/GenBank/DDBJ databases">
        <title>Genomic analysis of 38 Legionella species identifies large and diverse effector repertoires.</title>
        <authorList>
            <person name="Burstein D."/>
            <person name="Amaro F."/>
            <person name="Zusman T."/>
            <person name="Lifshitz Z."/>
            <person name="Cohen O."/>
            <person name="Gilbert J.A."/>
            <person name="Pupko T."/>
            <person name="Shuman H.A."/>
            <person name="Segal G."/>
        </authorList>
    </citation>
    <scope>NUCLEOTIDE SEQUENCE [LARGE SCALE GENOMIC DNA]</scope>
    <source>
        <strain evidence="7 9">ORW</strain>
    </source>
</reference>
<comment type="subcellular location">
    <subcellularLocation>
        <location evidence="1">Membrane</location>
        <topology evidence="1">Multi-pass membrane protein</topology>
    </subcellularLocation>
</comment>
<feature type="transmembrane region" description="Helical" evidence="6">
    <location>
        <begin position="104"/>
        <end position="127"/>
    </location>
</feature>
<dbReference type="PANTHER" id="PTHR43461:SF1">
    <property type="entry name" value="TRANSMEMBRANE PROTEIN 256"/>
    <property type="match status" value="1"/>
</dbReference>
<dbReference type="EMBL" id="LNXW01000013">
    <property type="protein sequence ID" value="KTC79825.1"/>
    <property type="molecule type" value="Genomic_DNA"/>
</dbReference>
<evidence type="ECO:0000256" key="6">
    <source>
        <dbReference type="SAM" id="Phobius"/>
    </source>
</evidence>
<keyword evidence="4 6" id="KW-1133">Transmembrane helix</keyword>
<evidence type="ECO:0000256" key="4">
    <source>
        <dbReference type="ARBA" id="ARBA00022989"/>
    </source>
</evidence>
<keyword evidence="10" id="KW-1185">Reference proteome</keyword>
<organism evidence="7 9">
    <name type="scientific">Legionella cherrii</name>
    <dbReference type="NCBI Taxonomy" id="28084"/>
    <lineage>
        <taxon>Bacteria</taxon>
        <taxon>Pseudomonadati</taxon>
        <taxon>Pseudomonadota</taxon>
        <taxon>Gammaproteobacteria</taxon>
        <taxon>Legionellales</taxon>
        <taxon>Legionellaceae</taxon>
        <taxon>Legionella</taxon>
    </lineage>
</organism>
<evidence type="ECO:0000313" key="9">
    <source>
        <dbReference type="Proteomes" id="UP000054921"/>
    </source>
</evidence>
<dbReference type="EMBL" id="LR134173">
    <property type="protein sequence ID" value="VEB38056.1"/>
    <property type="molecule type" value="Genomic_DNA"/>
</dbReference>
<accession>A0A0W0S9M9</accession>
<dbReference type="GO" id="GO:0005886">
    <property type="term" value="C:plasma membrane"/>
    <property type="evidence" value="ECO:0007669"/>
    <property type="project" value="TreeGrafter"/>
</dbReference>
<name>A0A0W0S9M9_9GAMM</name>
<dbReference type="PANTHER" id="PTHR43461">
    <property type="entry name" value="TRANSMEMBRANE PROTEIN 256"/>
    <property type="match status" value="1"/>
</dbReference>
<sequence length="130" mass="14333">MNINSTVLTSKRFITLGALLAMVATILGAFAAHVLKTRFSDLQMDVFKTGVFYQMIHSLALLFDGMLLVQFNNRFIQISGWLFLAGIFFFSGSLYLLSLCTVKAVGLATPIGGLFFIFGWFLLAIGIHKA</sequence>
<evidence type="ECO:0000256" key="1">
    <source>
        <dbReference type="ARBA" id="ARBA00004141"/>
    </source>
</evidence>
<keyword evidence="3 6" id="KW-0812">Transmembrane</keyword>
<comment type="similarity">
    <text evidence="2">Belongs to the UPF0382 family.</text>
</comment>
<feature type="transmembrane region" description="Helical" evidence="6">
    <location>
        <begin position="12"/>
        <end position="31"/>
    </location>
</feature>
<dbReference type="Proteomes" id="UP000054921">
    <property type="component" value="Unassembled WGS sequence"/>
</dbReference>
<dbReference type="Pfam" id="PF04241">
    <property type="entry name" value="DUF423"/>
    <property type="match status" value="1"/>
</dbReference>
<evidence type="ECO:0000256" key="3">
    <source>
        <dbReference type="ARBA" id="ARBA00022692"/>
    </source>
</evidence>
<protein>
    <submittedName>
        <fullName evidence="8">Protein of uncharacterized function (DUF423)</fullName>
    </submittedName>
</protein>
<feature type="transmembrane region" description="Helical" evidence="6">
    <location>
        <begin position="51"/>
        <end position="69"/>
    </location>
</feature>
<dbReference type="RefSeq" id="WP_035900429.1">
    <property type="nucleotide sequence ID" value="NZ_CAAAIT010000001.1"/>
</dbReference>
<proteinExistence type="inferred from homology"/>
<dbReference type="InterPro" id="IPR006696">
    <property type="entry name" value="DUF423"/>
</dbReference>
<dbReference type="OrthoDB" id="9802121at2"/>
<dbReference type="AlphaFoldDB" id="A0A0W0S9M9"/>
<dbReference type="Proteomes" id="UP000277577">
    <property type="component" value="Chromosome"/>
</dbReference>
<evidence type="ECO:0000256" key="2">
    <source>
        <dbReference type="ARBA" id="ARBA00009694"/>
    </source>
</evidence>
<dbReference type="STRING" id="28084.Lche_1845"/>
<evidence type="ECO:0000313" key="10">
    <source>
        <dbReference type="Proteomes" id="UP000277577"/>
    </source>
</evidence>
<gene>
    <name evidence="8" type="primary">ygdD</name>
    <name evidence="7" type="ORF">Lche_1845</name>
    <name evidence="8" type="ORF">NCTC11976_02531</name>
</gene>
<keyword evidence="5 6" id="KW-0472">Membrane</keyword>
<reference evidence="8 10" key="2">
    <citation type="submission" date="2018-12" db="EMBL/GenBank/DDBJ databases">
        <authorList>
            <consortium name="Pathogen Informatics"/>
        </authorList>
    </citation>
    <scope>NUCLEOTIDE SEQUENCE [LARGE SCALE GENOMIC DNA]</scope>
    <source>
        <strain evidence="8 10">NCTC11976</strain>
    </source>
</reference>
<evidence type="ECO:0000313" key="7">
    <source>
        <dbReference type="EMBL" id="KTC79825.1"/>
    </source>
</evidence>
<feature type="transmembrane region" description="Helical" evidence="6">
    <location>
        <begin position="81"/>
        <end position="98"/>
    </location>
</feature>
<evidence type="ECO:0000256" key="5">
    <source>
        <dbReference type="ARBA" id="ARBA00023136"/>
    </source>
</evidence>